<gene>
    <name evidence="1" type="ORF">I5I61_22705</name>
</gene>
<dbReference type="Gene3D" id="3.30.420.10">
    <property type="entry name" value="Ribonuclease H-like superfamily/Ribonuclease H"/>
    <property type="match status" value="1"/>
</dbReference>
<name>A0ABS0KQQ3_PSENT</name>
<keyword evidence="2" id="KW-1185">Reference proteome</keyword>
<dbReference type="InterPro" id="IPR036397">
    <property type="entry name" value="RNaseH_sf"/>
</dbReference>
<sequence>MRLYLDTEFTQLNPLTYQLISLALVSEDGQEFYVELVDNWTEDECSDFTRSIVLPQLDLPRYGRSTEQARRELLSFLSLIGHAEIISDAMNWDWPLLLGLAGSKGLPEGIEAGSIPAGMQGDIGDLDDAPHHALLDARQLAAIVEHHIHSPGTVNLE</sequence>
<comment type="caution">
    <text evidence="1">The sequence shown here is derived from an EMBL/GenBank/DDBJ whole genome shotgun (WGS) entry which is preliminary data.</text>
</comment>
<dbReference type="RefSeq" id="WP_125836767.1">
    <property type="nucleotide sequence ID" value="NZ_JADTFC010000069.1"/>
</dbReference>
<dbReference type="InterPro" id="IPR012337">
    <property type="entry name" value="RNaseH-like_sf"/>
</dbReference>
<organism evidence="1 2">
    <name type="scientific">Pseudomonas nitroreducens</name>
    <dbReference type="NCBI Taxonomy" id="46680"/>
    <lineage>
        <taxon>Bacteria</taxon>
        <taxon>Pseudomonadati</taxon>
        <taxon>Pseudomonadota</taxon>
        <taxon>Gammaproteobacteria</taxon>
        <taxon>Pseudomonadales</taxon>
        <taxon>Pseudomonadaceae</taxon>
        <taxon>Pseudomonas</taxon>
    </lineage>
</organism>
<evidence type="ECO:0000313" key="1">
    <source>
        <dbReference type="EMBL" id="MBG6290274.1"/>
    </source>
</evidence>
<dbReference type="Proteomes" id="UP000608450">
    <property type="component" value="Unassembled WGS sequence"/>
</dbReference>
<proteinExistence type="predicted"/>
<protein>
    <submittedName>
        <fullName evidence="1">3'-5' exoribonuclease</fullName>
    </submittedName>
</protein>
<evidence type="ECO:0000313" key="2">
    <source>
        <dbReference type="Proteomes" id="UP000608450"/>
    </source>
</evidence>
<dbReference type="SUPFAM" id="SSF53098">
    <property type="entry name" value="Ribonuclease H-like"/>
    <property type="match status" value="1"/>
</dbReference>
<dbReference type="EMBL" id="JADTFC010000069">
    <property type="protein sequence ID" value="MBG6290274.1"/>
    <property type="molecule type" value="Genomic_DNA"/>
</dbReference>
<accession>A0ABS0KQQ3</accession>
<reference evidence="1 2" key="1">
    <citation type="submission" date="2020-11" db="EMBL/GenBank/DDBJ databases">
        <title>Enhanced detection system for hospital associated transmission using whole genome sequencing surveillance.</title>
        <authorList>
            <person name="Harrison L.H."/>
            <person name="Van Tyne D."/>
            <person name="Marsh J.W."/>
            <person name="Griffith M.P."/>
            <person name="Snyder D.J."/>
            <person name="Cooper V.S."/>
            <person name="Mustapha M."/>
        </authorList>
    </citation>
    <scope>NUCLEOTIDE SEQUENCE [LARGE SCALE GENOMIC DNA]</scope>
    <source>
        <strain evidence="1 2">PSA00705</strain>
    </source>
</reference>